<dbReference type="InterPro" id="IPR045864">
    <property type="entry name" value="aa-tRNA-synth_II/BPL/LPL"/>
</dbReference>
<evidence type="ECO:0000259" key="6">
    <source>
        <dbReference type="PROSITE" id="PS50862"/>
    </source>
</evidence>
<reference evidence="8" key="1">
    <citation type="submission" date="2017-08" db="EMBL/GenBank/DDBJ databases">
        <title>Direct submision.</title>
        <authorList>
            <person name="Kim S.-J."/>
            <person name="Rhee S.-K."/>
        </authorList>
    </citation>
    <scope>NUCLEOTIDE SEQUENCE [LARGE SCALE GENOMIC DNA]</scope>
    <source>
        <strain evidence="8">GI5</strain>
    </source>
</reference>
<dbReference type="GO" id="GO:0000049">
    <property type="term" value="F:tRNA binding"/>
    <property type="evidence" value="ECO:0007669"/>
    <property type="project" value="TreeGrafter"/>
</dbReference>
<evidence type="ECO:0000313" key="7">
    <source>
        <dbReference type="EMBL" id="AUM13617.1"/>
    </source>
</evidence>
<dbReference type="PANTHER" id="PTHR42918:SF6">
    <property type="entry name" value="ELONGATION FACTOR P--(R)-BETA-LYSINE LIGASE"/>
    <property type="match status" value="1"/>
</dbReference>
<dbReference type="InterPro" id="IPR004525">
    <property type="entry name" value="EpmA"/>
</dbReference>
<name>A0A2K9LN04_9GAMM</name>
<evidence type="ECO:0000256" key="4">
    <source>
        <dbReference type="ARBA" id="ARBA00022840"/>
    </source>
</evidence>
<evidence type="ECO:0000313" key="8">
    <source>
        <dbReference type="Proteomes" id="UP000235116"/>
    </source>
</evidence>
<dbReference type="EMBL" id="CP022684">
    <property type="protein sequence ID" value="AUM13617.1"/>
    <property type="molecule type" value="Genomic_DNA"/>
</dbReference>
<dbReference type="PRINTS" id="PR00982">
    <property type="entry name" value="TRNASYNTHLYS"/>
</dbReference>
<feature type="domain" description="Aminoacyl-transfer RNA synthetases class-II family profile" evidence="6">
    <location>
        <begin position="15"/>
        <end position="315"/>
    </location>
</feature>
<comment type="subunit">
    <text evidence="1">Homodimer.</text>
</comment>
<dbReference type="Pfam" id="PF00152">
    <property type="entry name" value="tRNA-synt_2"/>
    <property type="match status" value="1"/>
</dbReference>
<evidence type="ECO:0000256" key="1">
    <source>
        <dbReference type="ARBA" id="ARBA00011738"/>
    </source>
</evidence>
<dbReference type="GO" id="GO:0005829">
    <property type="term" value="C:cytosol"/>
    <property type="evidence" value="ECO:0007669"/>
    <property type="project" value="TreeGrafter"/>
</dbReference>
<evidence type="ECO:0000256" key="3">
    <source>
        <dbReference type="ARBA" id="ARBA00022741"/>
    </source>
</evidence>
<dbReference type="PANTHER" id="PTHR42918">
    <property type="entry name" value="LYSYL-TRNA SYNTHETASE"/>
    <property type="match status" value="1"/>
</dbReference>
<accession>A0A2K9LN04</accession>
<keyword evidence="4" id="KW-0067">ATP-binding</keyword>
<dbReference type="NCBIfam" id="NF006828">
    <property type="entry name" value="PRK09350.1"/>
    <property type="match status" value="1"/>
</dbReference>
<dbReference type="NCBIfam" id="TIGR00462">
    <property type="entry name" value="genX"/>
    <property type="match status" value="1"/>
</dbReference>
<dbReference type="SUPFAM" id="SSF55681">
    <property type="entry name" value="Class II aaRS and biotin synthetases"/>
    <property type="match status" value="1"/>
</dbReference>
<dbReference type="InterPro" id="IPR006195">
    <property type="entry name" value="aa-tRNA-synth_II"/>
</dbReference>
<dbReference type="GO" id="GO:0006430">
    <property type="term" value="P:lysyl-tRNA aminoacylation"/>
    <property type="evidence" value="ECO:0007669"/>
    <property type="project" value="InterPro"/>
</dbReference>
<dbReference type="InterPro" id="IPR018149">
    <property type="entry name" value="Lys-tRNA-synth_II_C"/>
</dbReference>
<keyword evidence="3" id="KW-0547">Nucleotide-binding</keyword>
<dbReference type="RefSeq" id="WP_101894992.1">
    <property type="nucleotide sequence ID" value="NZ_CP022684.1"/>
</dbReference>
<dbReference type="InterPro" id="IPR004364">
    <property type="entry name" value="Aa-tRNA-synt_II"/>
</dbReference>
<dbReference type="Gene3D" id="3.30.930.10">
    <property type="entry name" value="Bira Bifunctional Protein, Domain 2"/>
    <property type="match status" value="1"/>
</dbReference>
<sequence length="319" mass="35268">MTWQPTAPLTHIVARARLNRLIRDFFERRDVMEVETPLLCSSTATDPYLSSWKAQANGKTHYLQTSPEFCMKRLLAAGCGPIYQLGKAFRQEESSRQHNPEFTMLEWYRPDWTLDRLTDEVEALVLNAASAFGKTLQPFARLSYQQAFEASLGLNPHSCSHQDLLNVANARINGDFAMLDRDGLLDLLSSHLVEPTLPATGCFLDEFPASKASLAKTSLNQDGLAVAQRVELYIAGKEIANGYQELVDAAEQAERFTADQSYRAQHGLDALPTPSHLISALQNGFPESAGVALGVDRLLMVLLDCDNIGDVISFPTHTA</sequence>
<proteinExistence type="predicted"/>
<dbReference type="FunFam" id="3.30.930.10:FF:000017">
    <property type="entry name" value="Elongation factor P--(R)-beta-lysine ligase"/>
    <property type="match status" value="1"/>
</dbReference>
<protein>
    <recommendedName>
        <fullName evidence="6">Aminoacyl-transfer RNA synthetases class-II family profile domain-containing protein</fullName>
    </recommendedName>
</protein>
<dbReference type="AlphaFoldDB" id="A0A2K9LN04"/>
<dbReference type="GO" id="GO:0005524">
    <property type="term" value="F:ATP binding"/>
    <property type="evidence" value="ECO:0007669"/>
    <property type="project" value="UniProtKB-KW"/>
</dbReference>
<gene>
    <name evidence="7" type="ORF">Kalk_14825</name>
</gene>
<evidence type="ECO:0000256" key="2">
    <source>
        <dbReference type="ARBA" id="ARBA00022598"/>
    </source>
</evidence>
<dbReference type="KEGG" id="kak:Kalk_14825"/>
<keyword evidence="8" id="KW-1185">Reference proteome</keyword>
<keyword evidence="2" id="KW-0436">Ligase</keyword>
<dbReference type="OrthoDB" id="9802326at2"/>
<comment type="catalytic activity">
    <reaction evidence="5">
        <text>D-beta-lysine + L-lysyl-[protein] + ATP = N(6)-((3R)-3,6-diaminohexanoyl)-L-lysyl-[protein] + AMP + diphosphate + H(+)</text>
        <dbReference type="Rhea" id="RHEA:83435"/>
        <dbReference type="Rhea" id="RHEA-COMP:9752"/>
        <dbReference type="Rhea" id="RHEA-COMP:20131"/>
        <dbReference type="ChEBI" id="CHEBI:15378"/>
        <dbReference type="ChEBI" id="CHEBI:29969"/>
        <dbReference type="ChEBI" id="CHEBI:30616"/>
        <dbReference type="ChEBI" id="CHEBI:33019"/>
        <dbReference type="ChEBI" id="CHEBI:84138"/>
        <dbReference type="ChEBI" id="CHEBI:156053"/>
        <dbReference type="ChEBI" id="CHEBI:456215"/>
    </reaction>
    <physiologicalReaction direction="left-to-right" evidence="5">
        <dbReference type="Rhea" id="RHEA:83436"/>
    </physiologicalReaction>
</comment>
<dbReference type="GO" id="GO:0004824">
    <property type="term" value="F:lysine-tRNA ligase activity"/>
    <property type="evidence" value="ECO:0007669"/>
    <property type="project" value="InterPro"/>
</dbReference>
<evidence type="ECO:0000256" key="5">
    <source>
        <dbReference type="ARBA" id="ARBA00052794"/>
    </source>
</evidence>
<dbReference type="Proteomes" id="UP000235116">
    <property type="component" value="Chromosome"/>
</dbReference>
<organism evidence="7 8">
    <name type="scientific">Ketobacter alkanivorans</name>
    <dbReference type="NCBI Taxonomy" id="1917421"/>
    <lineage>
        <taxon>Bacteria</taxon>
        <taxon>Pseudomonadati</taxon>
        <taxon>Pseudomonadota</taxon>
        <taxon>Gammaproteobacteria</taxon>
        <taxon>Pseudomonadales</taxon>
        <taxon>Ketobacteraceae</taxon>
        <taxon>Ketobacter</taxon>
    </lineage>
</organism>
<dbReference type="PROSITE" id="PS50862">
    <property type="entry name" value="AA_TRNA_LIGASE_II"/>
    <property type="match status" value="1"/>
</dbReference>